<evidence type="ECO:0000313" key="2">
    <source>
        <dbReference type="Proteomes" id="UP000033514"/>
    </source>
</evidence>
<dbReference type="PATRIC" id="fig|361041.3.peg.2799"/>
<proteinExistence type="predicted"/>
<name>A0A0F5L240_9HYPH</name>
<comment type="caution">
    <text evidence="1">The sequence shown here is derived from an EMBL/GenBank/DDBJ whole genome shotgun (WGS) entry which is preliminary data.</text>
</comment>
<sequence>MSILKTLKLTRAQPVRTSNDPVDRARNKVIAALAEQKAMAEAKLAGQNYAQTHMVWRKNEAGQRVRVETLKRLRAGWFVDASGQTFFGLRYAGKPIEFAKDKNAIAVGELIALPAILDKLTEAVRAGELDTQLAAAAAERGHMLRKAG</sequence>
<dbReference type="OrthoDB" id="7358761at2"/>
<organism evidence="1 2">
    <name type="scientific">Devosia soli</name>
    <dbReference type="NCBI Taxonomy" id="361041"/>
    <lineage>
        <taxon>Bacteria</taxon>
        <taxon>Pseudomonadati</taxon>
        <taxon>Pseudomonadota</taxon>
        <taxon>Alphaproteobacteria</taxon>
        <taxon>Hyphomicrobiales</taxon>
        <taxon>Devosiaceae</taxon>
        <taxon>Devosia</taxon>
    </lineage>
</organism>
<dbReference type="AlphaFoldDB" id="A0A0F5L240"/>
<protein>
    <submittedName>
        <fullName evidence="1">Uncharacterized protein</fullName>
    </submittedName>
</protein>
<dbReference type="Proteomes" id="UP000033514">
    <property type="component" value="Unassembled WGS sequence"/>
</dbReference>
<reference evidence="1 2" key="1">
    <citation type="submission" date="2015-03" db="EMBL/GenBank/DDBJ databases">
        <authorList>
            <person name="Hassan Y.I."/>
            <person name="Lepp D."/>
            <person name="Zhou T."/>
        </authorList>
    </citation>
    <scope>NUCLEOTIDE SEQUENCE [LARGE SCALE GENOMIC DNA]</scope>
    <source>
        <strain evidence="1 2">GH2-10</strain>
    </source>
</reference>
<dbReference type="STRING" id="361041.VW35_16980"/>
<evidence type="ECO:0000313" key="1">
    <source>
        <dbReference type="EMBL" id="KKB76491.1"/>
    </source>
</evidence>
<keyword evidence="2" id="KW-1185">Reference proteome</keyword>
<gene>
    <name evidence="1" type="ORF">VW35_16980</name>
</gene>
<dbReference type="RefSeq" id="WP_046144282.1">
    <property type="nucleotide sequence ID" value="NZ_LAJG01000042.1"/>
</dbReference>
<dbReference type="EMBL" id="LAJG01000042">
    <property type="protein sequence ID" value="KKB76491.1"/>
    <property type="molecule type" value="Genomic_DNA"/>
</dbReference>
<accession>A0A0F5L240</accession>